<proteinExistence type="inferred from homology"/>
<gene>
    <name evidence="8" type="ORF">MNBD_GAMMA16-263</name>
</gene>
<dbReference type="EMBL" id="UOFO01000008">
    <property type="protein sequence ID" value="VAW83546.1"/>
    <property type="molecule type" value="Genomic_DNA"/>
</dbReference>
<accession>A0A3B0ZSF1</accession>
<dbReference type="FunFam" id="3.40.50.150:FF:000035">
    <property type="entry name" value="tRNA (guanine-N(7)-)-methyltransferase"/>
    <property type="match status" value="1"/>
</dbReference>
<evidence type="ECO:0000256" key="3">
    <source>
        <dbReference type="ARBA" id="ARBA00011977"/>
    </source>
</evidence>
<dbReference type="GO" id="GO:0008176">
    <property type="term" value="F:tRNA (guanine(46)-N7)-methyltransferase activity"/>
    <property type="evidence" value="ECO:0007669"/>
    <property type="project" value="UniProtKB-EC"/>
</dbReference>
<dbReference type="CDD" id="cd02440">
    <property type="entry name" value="AdoMet_MTases"/>
    <property type="match status" value="1"/>
</dbReference>
<keyword evidence="7" id="KW-0819">tRNA processing</keyword>
<evidence type="ECO:0000313" key="8">
    <source>
        <dbReference type="EMBL" id="VAW83546.1"/>
    </source>
</evidence>
<dbReference type="GO" id="GO:0043527">
    <property type="term" value="C:tRNA methyltransferase complex"/>
    <property type="evidence" value="ECO:0007669"/>
    <property type="project" value="TreeGrafter"/>
</dbReference>
<dbReference type="PANTHER" id="PTHR23417:SF14">
    <property type="entry name" value="PENTACOTRIPEPTIDE-REPEAT REGION OF PRORP DOMAIN-CONTAINING PROTEIN"/>
    <property type="match status" value="1"/>
</dbReference>
<dbReference type="Gene3D" id="3.40.50.150">
    <property type="entry name" value="Vaccinia Virus protein VP39"/>
    <property type="match status" value="1"/>
</dbReference>
<dbReference type="InterPro" id="IPR003358">
    <property type="entry name" value="tRNA_(Gua-N-7)_MeTrfase_Trmb"/>
</dbReference>
<evidence type="ECO:0000256" key="6">
    <source>
        <dbReference type="ARBA" id="ARBA00022691"/>
    </source>
</evidence>
<dbReference type="Pfam" id="PF02390">
    <property type="entry name" value="Methyltransf_4"/>
    <property type="match status" value="1"/>
</dbReference>
<dbReference type="SUPFAM" id="SSF53335">
    <property type="entry name" value="S-adenosyl-L-methionine-dependent methyltransferases"/>
    <property type="match status" value="1"/>
</dbReference>
<protein>
    <recommendedName>
        <fullName evidence="3">tRNA (guanine(46)-N(7))-methyltransferase</fullName>
        <ecNumber evidence="3">2.1.1.33</ecNumber>
    </recommendedName>
</protein>
<keyword evidence="6" id="KW-0949">S-adenosyl-L-methionine</keyword>
<comment type="pathway">
    <text evidence="2">tRNA modification.</text>
</comment>
<name>A0A3B0ZSF1_9ZZZZ</name>
<dbReference type="PROSITE" id="PS51625">
    <property type="entry name" value="SAM_MT_TRMB"/>
    <property type="match status" value="1"/>
</dbReference>
<evidence type="ECO:0000256" key="4">
    <source>
        <dbReference type="ARBA" id="ARBA00022603"/>
    </source>
</evidence>
<dbReference type="NCBIfam" id="TIGR00091">
    <property type="entry name" value="tRNA (guanosine(46)-N7)-methyltransferase TrmB"/>
    <property type="match status" value="1"/>
</dbReference>
<dbReference type="InterPro" id="IPR029063">
    <property type="entry name" value="SAM-dependent_MTases_sf"/>
</dbReference>
<organism evidence="8">
    <name type="scientific">hydrothermal vent metagenome</name>
    <dbReference type="NCBI Taxonomy" id="652676"/>
    <lineage>
        <taxon>unclassified sequences</taxon>
        <taxon>metagenomes</taxon>
        <taxon>ecological metagenomes</taxon>
    </lineage>
</organism>
<evidence type="ECO:0000256" key="2">
    <source>
        <dbReference type="ARBA" id="ARBA00005217"/>
    </source>
</evidence>
<reference evidence="8" key="1">
    <citation type="submission" date="2018-06" db="EMBL/GenBank/DDBJ databases">
        <authorList>
            <person name="Zhirakovskaya E."/>
        </authorList>
    </citation>
    <scope>NUCLEOTIDE SEQUENCE</scope>
</reference>
<comment type="catalytic activity">
    <reaction evidence="1">
        <text>guanosine(46) in tRNA + S-adenosyl-L-methionine = N(7)-methylguanosine(46) in tRNA + S-adenosyl-L-homocysteine</text>
        <dbReference type="Rhea" id="RHEA:42708"/>
        <dbReference type="Rhea" id="RHEA-COMP:10188"/>
        <dbReference type="Rhea" id="RHEA-COMP:10189"/>
        <dbReference type="ChEBI" id="CHEBI:57856"/>
        <dbReference type="ChEBI" id="CHEBI:59789"/>
        <dbReference type="ChEBI" id="CHEBI:74269"/>
        <dbReference type="ChEBI" id="CHEBI:74480"/>
        <dbReference type="EC" id="2.1.1.33"/>
    </reaction>
</comment>
<keyword evidence="4 8" id="KW-0489">Methyltransferase</keyword>
<dbReference type="HAMAP" id="MF_01057">
    <property type="entry name" value="tRNA_methyltr_TrmB"/>
    <property type="match status" value="1"/>
</dbReference>
<keyword evidence="5 8" id="KW-0808">Transferase</keyword>
<dbReference type="AlphaFoldDB" id="A0A3B0ZSF1"/>
<dbReference type="PANTHER" id="PTHR23417">
    <property type="entry name" value="3-DEOXY-D-MANNO-OCTULOSONIC-ACID TRANSFERASE/TRNA GUANINE-N 7 - -METHYLTRANSFERASE"/>
    <property type="match status" value="1"/>
</dbReference>
<sequence>MNNQNNHQHIVGAEVVQHRTKIRSFVRREGRFTQSQKQALDENWDAFGIEYDEQKIDFPLLFERDAYTVLEIGFGNGKSLAKMAATYPEINYLGIEVHRPGVGQLLKQLRDEEINNVRIMTHDAKEVLINKIPDASLDALYLFFPDPWPKRKHHKRRLVQADFVQLIAAKLKVGGVFHVATDWQDYARYVLKVMAVAESFQNRAGTDLYVPCPEYRSLTKFERRGQKLGYQIRDMVFERI</sequence>
<evidence type="ECO:0000256" key="7">
    <source>
        <dbReference type="ARBA" id="ARBA00022694"/>
    </source>
</evidence>
<dbReference type="EC" id="2.1.1.33" evidence="3"/>
<evidence type="ECO:0000256" key="5">
    <source>
        <dbReference type="ARBA" id="ARBA00022679"/>
    </source>
</evidence>
<dbReference type="InterPro" id="IPR055361">
    <property type="entry name" value="tRNA_methyltr_TrmB_bact"/>
</dbReference>
<evidence type="ECO:0000256" key="1">
    <source>
        <dbReference type="ARBA" id="ARBA00000142"/>
    </source>
</evidence>